<organism evidence="2 3">
    <name type="scientific">Cellulomonas iranensis</name>
    <dbReference type="NCBI Taxonomy" id="76862"/>
    <lineage>
        <taxon>Bacteria</taxon>
        <taxon>Bacillati</taxon>
        <taxon>Actinomycetota</taxon>
        <taxon>Actinomycetes</taxon>
        <taxon>Micrococcales</taxon>
        <taxon>Cellulomonadaceae</taxon>
        <taxon>Cellulomonas</taxon>
    </lineage>
</organism>
<dbReference type="Pfam" id="PF26606">
    <property type="entry name" value="SCO4848"/>
    <property type="match status" value="1"/>
</dbReference>
<keyword evidence="1" id="KW-0472">Membrane</keyword>
<proteinExistence type="predicted"/>
<accession>A0ABU0GHS0</accession>
<dbReference type="RefSeq" id="WP_046529952.1">
    <property type="nucleotide sequence ID" value="NZ_CP084585.1"/>
</dbReference>
<keyword evidence="3" id="KW-1185">Reference proteome</keyword>
<dbReference type="EMBL" id="JAUSVM010000001">
    <property type="protein sequence ID" value="MDQ0424921.1"/>
    <property type="molecule type" value="Genomic_DNA"/>
</dbReference>
<evidence type="ECO:0000313" key="3">
    <source>
        <dbReference type="Proteomes" id="UP001240250"/>
    </source>
</evidence>
<dbReference type="Proteomes" id="UP001240250">
    <property type="component" value="Unassembled WGS sequence"/>
</dbReference>
<evidence type="ECO:0008006" key="4">
    <source>
        <dbReference type="Google" id="ProtNLM"/>
    </source>
</evidence>
<dbReference type="NCBIfam" id="NF046117">
    <property type="entry name" value="SCO4848_fam"/>
    <property type="match status" value="1"/>
</dbReference>
<sequence length="73" mass="7743">MELPVAWSVLLVVAGLWNLVVWPAFLRRVAKDPRARDAAGRATRFLTVHVVLVVVSLALGLAVATAGVLTLVG</sequence>
<comment type="caution">
    <text evidence="2">The sequence shown here is derived from an EMBL/GenBank/DDBJ whole genome shotgun (WGS) entry which is preliminary data.</text>
</comment>
<feature type="transmembrane region" description="Helical" evidence="1">
    <location>
        <begin position="6"/>
        <end position="25"/>
    </location>
</feature>
<reference evidence="2 3" key="1">
    <citation type="submission" date="2023-07" db="EMBL/GenBank/DDBJ databases">
        <title>Sequencing the genomes of 1000 actinobacteria strains.</title>
        <authorList>
            <person name="Klenk H.-P."/>
        </authorList>
    </citation>
    <scope>NUCLEOTIDE SEQUENCE [LARGE SCALE GENOMIC DNA]</scope>
    <source>
        <strain evidence="2 3">DSM 14785</strain>
    </source>
</reference>
<name>A0ABU0GHS0_9CELL</name>
<keyword evidence="1" id="KW-0812">Transmembrane</keyword>
<evidence type="ECO:0000313" key="2">
    <source>
        <dbReference type="EMBL" id="MDQ0424921.1"/>
    </source>
</evidence>
<evidence type="ECO:0000256" key="1">
    <source>
        <dbReference type="SAM" id="Phobius"/>
    </source>
</evidence>
<gene>
    <name evidence="2" type="ORF">JO380_001302</name>
</gene>
<dbReference type="InterPro" id="IPR058061">
    <property type="entry name" value="SCO4848-like"/>
</dbReference>
<keyword evidence="1" id="KW-1133">Transmembrane helix</keyword>
<protein>
    <recommendedName>
        <fullName evidence="4">Integral membrane protein</fullName>
    </recommendedName>
</protein>
<feature type="transmembrane region" description="Helical" evidence="1">
    <location>
        <begin position="46"/>
        <end position="72"/>
    </location>
</feature>